<keyword evidence="3" id="KW-1185">Reference proteome</keyword>
<evidence type="ECO:0000259" key="1">
    <source>
        <dbReference type="PROSITE" id="PS51201"/>
    </source>
</evidence>
<dbReference type="Proteomes" id="UP000235682">
    <property type="component" value="Unassembled WGS sequence"/>
</dbReference>
<evidence type="ECO:0000313" key="3">
    <source>
        <dbReference type="Proteomes" id="UP000235682"/>
    </source>
</evidence>
<accession>A0A2N6SN78</accession>
<dbReference type="STRING" id="84521.SAMN04487994_103811"/>
<dbReference type="SUPFAM" id="SSF51735">
    <property type="entry name" value="NAD(P)-binding Rossmann-fold domains"/>
    <property type="match status" value="1"/>
</dbReference>
<dbReference type="SUPFAM" id="SSF116726">
    <property type="entry name" value="TrkA C-terminal domain-like"/>
    <property type="match status" value="1"/>
</dbReference>
<protein>
    <submittedName>
        <fullName evidence="2">Potassium transporter Trk</fullName>
    </submittedName>
</protein>
<gene>
    <name evidence="2" type="ORF">CJ205_03690</name>
</gene>
<proteinExistence type="predicted"/>
<dbReference type="EMBL" id="PNHE01000011">
    <property type="protein sequence ID" value="PMC58534.1"/>
    <property type="molecule type" value="Genomic_DNA"/>
</dbReference>
<dbReference type="Pfam" id="PF02254">
    <property type="entry name" value="TrkA_N"/>
    <property type="match status" value="1"/>
</dbReference>
<dbReference type="AlphaFoldDB" id="A0A2N6SN78"/>
<dbReference type="Gene3D" id="3.30.70.1450">
    <property type="entry name" value="Regulator of K+ conductance, C-terminal domain"/>
    <property type="match status" value="1"/>
</dbReference>
<dbReference type="InterPro" id="IPR036721">
    <property type="entry name" value="RCK_C_sf"/>
</dbReference>
<dbReference type="Gene3D" id="3.40.50.720">
    <property type="entry name" value="NAD(P)-binding Rossmann-like Domain"/>
    <property type="match status" value="1"/>
</dbReference>
<dbReference type="InterPro" id="IPR050721">
    <property type="entry name" value="Trk_Ktr_HKT_K-transport"/>
</dbReference>
<evidence type="ECO:0000313" key="2">
    <source>
        <dbReference type="EMBL" id="PMC58534.1"/>
    </source>
</evidence>
<dbReference type="RefSeq" id="WP_102227474.1">
    <property type="nucleotide sequence ID" value="NZ_PNFY01000005.1"/>
</dbReference>
<dbReference type="InterPro" id="IPR003148">
    <property type="entry name" value="RCK_N"/>
</dbReference>
<comment type="caution">
    <text evidence="2">The sequence shown here is derived from an EMBL/GenBank/DDBJ whole genome shotgun (WGS) entry which is preliminary data.</text>
</comment>
<organism evidence="2 3">
    <name type="scientific">Dolosicoccus paucivorans</name>
    <dbReference type="NCBI Taxonomy" id="84521"/>
    <lineage>
        <taxon>Bacteria</taxon>
        <taxon>Bacillati</taxon>
        <taxon>Bacillota</taxon>
        <taxon>Bacilli</taxon>
        <taxon>Lactobacillales</taxon>
        <taxon>Aerococcaceae</taxon>
        <taxon>Dolosicoccus</taxon>
    </lineage>
</organism>
<name>A0A2N6SN78_9LACT</name>
<dbReference type="PROSITE" id="PS51201">
    <property type="entry name" value="RCK_N"/>
    <property type="match status" value="1"/>
</dbReference>
<dbReference type="OrthoDB" id="9776294at2"/>
<dbReference type="InterPro" id="IPR036291">
    <property type="entry name" value="NAD(P)-bd_dom_sf"/>
</dbReference>
<dbReference type="PANTHER" id="PTHR43833:SF7">
    <property type="entry name" value="KTR SYSTEM POTASSIUM UPTAKE PROTEIN C"/>
    <property type="match status" value="1"/>
</dbReference>
<sequence length="224" mass="24762">MKVQTIGVLGLGVFGQTIARELSRYEYDVIAVDYKPDHVQAVADKVTHAAIGDLTDYEFLKDIGIEQCDLAIVATGGNLESAVLGVVNCKKLGVPQIISKARSTTFEEVLYEVGVDAVISPERDSGIRLASKILRNKIDEVLRLDPDTSLIEFFVPKEWAGKSLLELDLRKKYDLNIIGIRPEKGEPINSLIPVDEPLPTDGLIVAIATSHVFEKFDYLGYFDR</sequence>
<reference evidence="2 3" key="1">
    <citation type="submission" date="2017-09" db="EMBL/GenBank/DDBJ databases">
        <title>Bacterial strain isolated from the female urinary microbiota.</title>
        <authorList>
            <person name="Thomas-White K."/>
            <person name="Kumar N."/>
            <person name="Forster S."/>
            <person name="Putonti C."/>
            <person name="Lawley T."/>
            <person name="Wolfe A.J."/>
        </authorList>
    </citation>
    <scope>NUCLEOTIDE SEQUENCE [LARGE SCALE GENOMIC DNA]</scope>
    <source>
        <strain evidence="2 3">UMB0852</strain>
    </source>
</reference>
<dbReference type="PANTHER" id="PTHR43833">
    <property type="entry name" value="POTASSIUM CHANNEL PROTEIN 2-RELATED-RELATED"/>
    <property type="match status" value="1"/>
</dbReference>
<feature type="domain" description="RCK N-terminal" evidence="1">
    <location>
        <begin position="1"/>
        <end position="119"/>
    </location>
</feature>
<dbReference type="GO" id="GO:0006813">
    <property type="term" value="P:potassium ion transport"/>
    <property type="evidence" value="ECO:0007669"/>
    <property type="project" value="InterPro"/>
</dbReference>